<organism evidence="3 4">
    <name type="scientific">Candidatus Bacteroides intestinavium</name>
    <dbReference type="NCBI Taxonomy" id="2838469"/>
    <lineage>
        <taxon>Bacteria</taxon>
        <taxon>Pseudomonadati</taxon>
        <taxon>Bacteroidota</taxon>
        <taxon>Bacteroidia</taxon>
        <taxon>Bacteroidales</taxon>
        <taxon>Bacteroidaceae</taxon>
        <taxon>Bacteroides</taxon>
    </lineage>
</organism>
<dbReference type="SUPFAM" id="SSF48317">
    <property type="entry name" value="Acid phosphatase/Vanadium-dependent haloperoxidase"/>
    <property type="match status" value="1"/>
</dbReference>
<protein>
    <submittedName>
        <fullName evidence="3">Phosphatase PAP2 family protein</fullName>
    </submittedName>
</protein>
<proteinExistence type="predicted"/>
<dbReference type="PANTHER" id="PTHR14969">
    <property type="entry name" value="SPHINGOSINE-1-PHOSPHATE PHOSPHOHYDROLASE"/>
    <property type="match status" value="1"/>
</dbReference>
<dbReference type="Pfam" id="PF01569">
    <property type="entry name" value="PAP2"/>
    <property type="match status" value="1"/>
</dbReference>
<feature type="transmembrane region" description="Helical" evidence="1">
    <location>
        <begin position="139"/>
        <end position="159"/>
    </location>
</feature>
<dbReference type="PANTHER" id="PTHR14969:SF13">
    <property type="entry name" value="AT30094P"/>
    <property type="match status" value="1"/>
</dbReference>
<evidence type="ECO:0000313" key="4">
    <source>
        <dbReference type="Proteomes" id="UP000823860"/>
    </source>
</evidence>
<dbReference type="SMART" id="SM00014">
    <property type="entry name" value="acidPPc"/>
    <property type="match status" value="1"/>
</dbReference>
<dbReference type="AlphaFoldDB" id="A0A9D2KSA6"/>
<comment type="caution">
    <text evidence="3">The sequence shown here is derived from an EMBL/GenBank/DDBJ whole genome shotgun (WGS) entry which is preliminary data.</text>
</comment>
<dbReference type="CDD" id="cd03395">
    <property type="entry name" value="PAP2_like_4"/>
    <property type="match status" value="1"/>
</dbReference>
<feature type="transmembrane region" description="Helical" evidence="1">
    <location>
        <begin position="30"/>
        <end position="52"/>
    </location>
</feature>
<evidence type="ECO:0000313" key="3">
    <source>
        <dbReference type="EMBL" id="HJA83881.1"/>
    </source>
</evidence>
<dbReference type="Proteomes" id="UP000823860">
    <property type="component" value="Unassembled WGS sequence"/>
</dbReference>
<feature type="transmembrane region" description="Helical" evidence="1">
    <location>
        <begin position="198"/>
        <end position="216"/>
    </location>
</feature>
<dbReference type="Gene3D" id="1.20.144.10">
    <property type="entry name" value="Phosphatidic acid phosphatase type 2/haloperoxidase"/>
    <property type="match status" value="1"/>
</dbReference>
<name>A0A9D2KSA6_9BACE</name>
<dbReference type="InterPro" id="IPR036938">
    <property type="entry name" value="PAP2/HPO_sf"/>
</dbReference>
<feature type="transmembrane region" description="Helical" evidence="1">
    <location>
        <begin position="165"/>
        <end position="186"/>
    </location>
</feature>
<keyword evidence="1" id="KW-1133">Transmembrane helix</keyword>
<keyword evidence="1" id="KW-0812">Transmembrane</keyword>
<evidence type="ECO:0000256" key="1">
    <source>
        <dbReference type="SAM" id="Phobius"/>
    </source>
</evidence>
<feature type="domain" description="Phosphatidic acid phosphatase type 2/haloperoxidase" evidence="2">
    <location>
        <begin position="64"/>
        <end position="180"/>
    </location>
</feature>
<sequence length="218" mass="24571">MTDLLQLLNQWDTDLLLAINGWHNGYWDTFMYAFSGKWVWVPMYAALVYLLARNLPWRTTLWCLVGVALCITFADQVGASLIRPWAERLRPANPENPISDLVHIVNGYRGGRYGFPSCHAANTFGLAFYLMLVVRRKALTGLLVAWALVTCYSRAYLGVHYPGDLLAGALLGLAGAALCYTLFRLVARYERPRRFRQLWVPALVCGLTVAAMLVYACF</sequence>
<keyword evidence="1" id="KW-0472">Membrane</keyword>
<reference evidence="3" key="2">
    <citation type="submission" date="2021-04" db="EMBL/GenBank/DDBJ databases">
        <authorList>
            <person name="Gilroy R."/>
        </authorList>
    </citation>
    <scope>NUCLEOTIDE SEQUENCE</scope>
    <source>
        <strain evidence="3">ChiHecec1B25-7008</strain>
    </source>
</reference>
<accession>A0A9D2KSA6</accession>
<dbReference type="EMBL" id="DWZE01000089">
    <property type="protein sequence ID" value="HJA83881.1"/>
    <property type="molecule type" value="Genomic_DNA"/>
</dbReference>
<dbReference type="InterPro" id="IPR000326">
    <property type="entry name" value="PAP2/HPO"/>
</dbReference>
<gene>
    <name evidence="3" type="ORF">H9785_07940</name>
</gene>
<evidence type="ECO:0000259" key="2">
    <source>
        <dbReference type="SMART" id="SM00014"/>
    </source>
</evidence>
<reference evidence="3" key="1">
    <citation type="journal article" date="2021" name="PeerJ">
        <title>Extensive microbial diversity within the chicken gut microbiome revealed by metagenomics and culture.</title>
        <authorList>
            <person name="Gilroy R."/>
            <person name="Ravi A."/>
            <person name="Getino M."/>
            <person name="Pursley I."/>
            <person name="Horton D.L."/>
            <person name="Alikhan N.F."/>
            <person name="Baker D."/>
            <person name="Gharbi K."/>
            <person name="Hall N."/>
            <person name="Watson M."/>
            <person name="Adriaenssens E.M."/>
            <person name="Foster-Nyarko E."/>
            <person name="Jarju S."/>
            <person name="Secka A."/>
            <person name="Antonio M."/>
            <person name="Oren A."/>
            <person name="Chaudhuri R.R."/>
            <person name="La Ragione R."/>
            <person name="Hildebrand F."/>
            <person name="Pallen M.J."/>
        </authorList>
    </citation>
    <scope>NUCLEOTIDE SEQUENCE</scope>
    <source>
        <strain evidence="3">ChiHecec1B25-7008</strain>
    </source>
</reference>